<dbReference type="Gene3D" id="2.40.160.60">
    <property type="entry name" value="Outer membrane protein transport protein (OMPP1/FadL/TodX)"/>
    <property type="match status" value="1"/>
</dbReference>
<keyword evidence="6" id="KW-0472">Membrane</keyword>
<keyword evidence="10" id="KW-1185">Reference proteome</keyword>
<evidence type="ECO:0000256" key="5">
    <source>
        <dbReference type="ARBA" id="ARBA00022729"/>
    </source>
</evidence>
<keyword evidence="5 8" id="KW-0732">Signal</keyword>
<evidence type="ECO:0000256" key="8">
    <source>
        <dbReference type="SAM" id="SignalP"/>
    </source>
</evidence>
<keyword evidence="3" id="KW-1134">Transmembrane beta strand</keyword>
<feature type="signal peptide" evidence="8">
    <location>
        <begin position="1"/>
        <end position="25"/>
    </location>
</feature>
<evidence type="ECO:0000313" key="10">
    <source>
        <dbReference type="Proteomes" id="UP001238540"/>
    </source>
</evidence>
<dbReference type="RefSeq" id="WP_076585403.1">
    <property type="nucleotide sequence ID" value="NZ_JABEYA020000001.1"/>
</dbReference>
<sequence>MKTNKTLLSIAVIGGLIATSTTVGAAGFQLAEYSATGLGRAYAGEAAMADNASTQWRNPAMLTYLEGTQVSVGAIYVNPNVDVSGTINHSLRADSEDFADDAVIPNVYLSHQYSEQLVLGLALGTNYGMETNLGTDFAASHFGNEASVTTMEANLNAAYKLNDSVSIGGGIRYIVGEGSFGAIAPTHSPLSGRTLKYMEGDDTAWGWQLGAAWQVTPEHRLGVTYKSAVDLKLSGNAKILNKTTFQVQEDTGSMDLTLPATLELASLHQLNEELAIHFSLNWTDWSSFQQLYADLDTLDSQVVKIENWDDNYRLAAGATYSFNEKLTLRTGIAYDTSAVSDKNRTITIPETDRTWLSLGASYEFTKQLTLDGGLTYILAKDAPITESRGYTSDDEAQNIAGQFIGETKGNIWLIGVQANYKF</sequence>
<keyword evidence="7" id="KW-0998">Cell outer membrane</keyword>
<protein>
    <submittedName>
        <fullName evidence="9">Outer membrane protein transport protein</fullName>
    </submittedName>
</protein>
<comment type="subcellular location">
    <subcellularLocation>
        <location evidence="1">Cell outer membrane</location>
        <topology evidence="1">Multi-pass membrane protein</topology>
    </subcellularLocation>
</comment>
<comment type="caution">
    <text evidence="9">The sequence shown here is derived from an EMBL/GenBank/DDBJ whole genome shotgun (WGS) entry which is preliminary data.</text>
</comment>
<evidence type="ECO:0000256" key="2">
    <source>
        <dbReference type="ARBA" id="ARBA00008163"/>
    </source>
</evidence>
<dbReference type="PANTHER" id="PTHR35093:SF8">
    <property type="entry name" value="OUTER MEMBRANE PROTEIN NMB0088-RELATED"/>
    <property type="match status" value="1"/>
</dbReference>
<proteinExistence type="inferred from homology"/>
<reference evidence="10" key="1">
    <citation type="journal article" date="2019" name="Int. J. Syst. Evol. Microbiol.">
        <title>The Global Catalogue of Microorganisms (GCM) 10K type strain sequencing project: providing services to taxonomists for standard genome sequencing and annotation.</title>
        <authorList>
            <consortium name="The Broad Institute Genomics Platform"/>
            <consortium name="The Broad Institute Genome Sequencing Center for Infectious Disease"/>
            <person name="Wu L."/>
            <person name="Ma J."/>
        </authorList>
    </citation>
    <scope>NUCLEOTIDE SEQUENCE [LARGE SCALE GENOMIC DNA]</scope>
    <source>
        <strain evidence="10">CECT 7398</strain>
    </source>
</reference>
<dbReference type="PANTHER" id="PTHR35093">
    <property type="entry name" value="OUTER MEMBRANE PROTEIN NMB0088-RELATED"/>
    <property type="match status" value="1"/>
</dbReference>
<evidence type="ECO:0000313" key="9">
    <source>
        <dbReference type="EMBL" id="MDN3610603.1"/>
    </source>
</evidence>
<evidence type="ECO:0000256" key="1">
    <source>
        <dbReference type="ARBA" id="ARBA00004571"/>
    </source>
</evidence>
<evidence type="ECO:0000256" key="7">
    <source>
        <dbReference type="ARBA" id="ARBA00023237"/>
    </source>
</evidence>
<gene>
    <name evidence="9" type="ORF">QWZ16_12905</name>
</gene>
<keyword evidence="4" id="KW-0812">Transmembrane</keyword>
<dbReference type="InterPro" id="IPR005017">
    <property type="entry name" value="OMPP1/FadL/TodX"/>
</dbReference>
<name>A0ABT8BVB5_9VIBR</name>
<organism evidence="9 10">
    <name type="scientific">Vibrio ostreicida</name>
    <dbReference type="NCBI Taxonomy" id="526588"/>
    <lineage>
        <taxon>Bacteria</taxon>
        <taxon>Pseudomonadati</taxon>
        <taxon>Pseudomonadota</taxon>
        <taxon>Gammaproteobacteria</taxon>
        <taxon>Vibrionales</taxon>
        <taxon>Vibrionaceae</taxon>
        <taxon>Vibrio</taxon>
    </lineage>
</organism>
<dbReference type="SUPFAM" id="SSF56935">
    <property type="entry name" value="Porins"/>
    <property type="match status" value="1"/>
</dbReference>
<dbReference type="Proteomes" id="UP001238540">
    <property type="component" value="Unassembled WGS sequence"/>
</dbReference>
<feature type="chain" id="PRO_5046076988" evidence="8">
    <location>
        <begin position="26"/>
        <end position="422"/>
    </location>
</feature>
<accession>A0ABT8BVB5</accession>
<evidence type="ECO:0000256" key="6">
    <source>
        <dbReference type="ARBA" id="ARBA00023136"/>
    </source>
</evidence>
<dbReference type="Pfam" id="PF03349">
    <property type="entry name" value="Toluene_X"/>
    <property type="match status" value="1"/>
</dbReference>
<evidence type="ECO:0000256" key="3">
    <source>
        <dbReference type="ARBA" id="ARBA00022452"/>
    </source>
</evidence>
<dbReference type="EMBL" id="JAUFQC010000001">
    <property type="protein sequence ID" value="MDN3610603.1"/>
    <property type="molecule type" value="Genomic_DNA"/>
</dbReference>
<comment type="similarity">
    <text evidence="2">Belongs to the OmpP1/FadL family.</text>
</comment>
<evidence type="ECO:0000256" key="4">
    <source>
        <dbReference type="ARBA" id="ARBA00022692"/>
    </source>
</evidence>